<dbReference type="Pfam" id="PF00497">
    <property type="entry name" value="SBP_bac_3"/>
    <property type="match status" value="1"/>
</dbReference>
<keyword evidence="1" id="KW-0732">Signal</keyword>
<dbReference type="InterPro" id="IPR001638">
    <property type="entry name" value="Solute-binding_3/MltF_N"/>
</dbReference>
<dbReference type="SMART" id="SM00062">
    <property type="entry name" value="PBPb"/>
    <property type="match status" value="1"/>
</dbReference>
<keyword evidence="4" id="KW-1185">Reference proteome</keyword>
<accession>A0A2N6SKU9</accession>
<feature type="domain" description="Solute-binding protein family 3/N-terminal" evidence="2">
    <location>
        <begin position="58"/>
        <end position="285"/>
    </location>
</feature>
<dbReference type="PANTHER" id="PTHR35936:SF17">
    <property type="entry name" value="ARGININE-BINDING EXTRACELLULAR PROTEIN ARTP"/>
    <property type="match status" value="1"/>
</dbReference>
<name>A0A2N6SKU9_9LACT</name>
<gene>
    <name evidence="3" type="ORF">CJ205_08325</name>
</gene>
<dbReference type="Proteomes" id="UP000235682">
    <property type="component" value="Unassembled WGS sequence"/>
</dbReference>
<dbReference type="STRING" id="84521.SAMN04487994_101319"/>
<organism evidence="3 4">
    <name type="scientific">Dolosicoccus paucivorans</name>
    <dbReference type="NCBI Taxonomy" id="84521"/>
    <lineage>
        <taxon>Bacteria</taxon>
        <taxon>Bacillati</taxon>
        <taxon>Bacillota</taxon>
        <taxon>Bacilli</taxon>
        <taxon>Lactobacillales</taxon>
        <taxon>Aerococcaceae</taxon>
        <taxon>Dolosicoccus</taxon>
    </lineage>
</organism>
<dbReference type="SUPFAM" id="SSF53850">
    <property type="entry name" value="Periplasmic binding protein-like II"/>
    <property type="match status" value="1"/>
</dbReference>
<reference evidence="3 4" key="1">
    <citation type="submission" date="2017-09" db="EMBL/GenBank/DDBJ databases">
        <title>Bacterial strain isolated from the female urinary microbiota.</title>
        <authorList>
            <person name="Thomas-White K."/>
            <person name="Kumar N."/>
            <person name="Forster S."/>
            <person name="Putonti C."/>
            <person name="Lawley T."/>
            <person name="Wolfe A.J."/>
        </authorList>
    </citation>
    <scope>NUCLEOTIDE SEQUENCE [LARGE SCALE GENOMIC DNA]</scope>
    <source>
        <strain evidence="3 4">UMB0852</strain>
    </source>
</reference>
<evidence type="ECO:0000313" key="3">
    <source>
        <dbReference type="EMBL" id="PMC57156.1"/>
    </source>
</evidence>
<dbReference type="AlphaFoldDB" id="A0A2N6SKU9"/>
<keyword evidence="3" id="KW-0067">ATP-binding</keyword>
<evidence type="ECO:0000313" key="4">
    <source>
        <dbReference type="Proteomes" id="UP000235682"/>
    </source>
</evidence>
<dbReference type="GO" id="GO:0005524">
    <property type="term" value="F:ATP binding"/>
    <property type="evidence" value="ECO:0007669"/>
    <property type="project" value="UniProtKB-KW"/>
</dbReference>
<dbReference type="EMBL" id="PNHE01000061">
    <property type="protein sequence ID" value="PMC57156.1"/>
    <property type="molecule type" value="Genomic_DNA"/>
</dbReference>
<protein>
    <submittedName>
        <fullName evidence="3">Amino acid ABC transporter ATP-binding protein</fullName>
    </submittedName>
</protein>
<sequence>MGIFIYSYIFLYKYSKVRTKKMKKIIKVILFLILLAFVLPSQLAVAKSDVESIQKKGKLVLGTSAQFPPFEWVELVDGKETIVGVDIELAQKVAEELGVELEIQNMSFDTLIQSVKNGRMDIAMAGISKTKERAKQVDFSIPYYESGTDIVVPAGKEGTITKPEDLAKLRIGVQKGTIQEIYLVENGLNTNLTSMPKNDVLIETMKAGKLDAVVIDSVSADEFLRLNEGVITEISDVIPKDEEGGYSIVVGKGNDSLLEVINKVIEEAVEKDEINKSVEKNLELAAN</sequence>
<keyword evidence="3" id="KW-0547">Nucleotide-binding</keyword>
<evidence type="ECO:0000259" key="2">
    <source>
        <dbReference type="SMART" id="SM00062"/>
    </source>
</evidence>
<dbReference type="PANTHER" id="PTHR35936">
    <property type="entry name" value="MEMBRANE-BOUND LYTIC MUREIN TRANSGLYCOSYLASE F"/>
    <property type="match status" value="1"/>
</dbReference>
<evidence type="ECO:0000256" key="1">
    <source>
        <dbReference type="ARBA" id="ARBA00022729"/>
    </source>
</evidence>
<comment type="caution">
    <text evidence="3">The sequence shown here is derived from an EMBL/GenBank/DDBJ whole genome shotgun (WGS) entry which is preliminary data.</text>
</comment>
<dbReference type="Gene3D" id="3.40.190.10">
    <property type="entry name" value="Periplasmic binding protein-like II"/>
    <property type="match status" value="2"/>
</dbReference>
<proteinExistence type="predicted"/>